<dbReference type="RefSeq" id="XP_014147944.1">
    <property type="nucleotide sequence ID" value="XM_014292469.1"/>
</dbReference>
<keyword evidence="2" id="KW-1185">Reference proteome</keyword>
<reference evidence="1 2" key="1">
    <citation type="submission" date="2011-02" db="EMBL/GenBank/DDBJ databases">
        <title>The Genome Sequence of Sphaeroforma arctica JP610.</title>
        <authorList>
            <consortium name="The Broad Institute Genome Sequencing Platform"/>
            <person name="Russ C."/>
            <person name="Cuomo C."/>
            <person name="Young S.K."/>
            <person name="Zeng Q."/>
            <person name="Gargeya S."/>
            <person name="Alvarado L."/>
            <person name="Berlin A."/>
            <person name="Chapman S.B."/>
            <person name="Chen Z."/>
            <person name="Freedman E."/>
            <person name="Gellesch M."/>
            <person name="Goldberg J."/>
            <person name="Griggs A."/>
            <person name="Gujja S."/>
            <person name="Heilman E."/>
            <person name="Heiman D."/>
            <person name="Howarth C."/>
            <person name="Mehta T."/>
            <person name="Neiman D."/>
            <person name="Pearson M."/>
            <person name="Roberts A."/>
            <person name="Saif S."/>
            <person name="Shea T."/>
            <person name="Shenoy N."/>
            <person name="Sisk P."/>
            <person name="Stolte C."/>
            <person name="Sykes S."/>
            <person name="White J."/>
            <person name="Yandava C."/>
            <person name="Burger G."/>
            <person name="Gray M.W."/>
            <person name="Holland P.W.H."/>
            <person name="King N."/>
            <person name="Lang F.B.F."/>
            <person name="Roger A.J."/>
            <person name="Ruiz-Trillo I."/>
            <person name="Haas B."/>
            <person name="Nusbaum C."/>
            <person name="Birren B."/>
        </authorList>
    </citation>
    <scope>NUCLEOTIDE SEQUENCE [LARGE SCALE GENOMIC DNA]</scope>
    <source>
        <strain evidence="1 2">JP610</strain>
    </source>
</reference>
<proteinExistence type="predicted"/>
<gene>
    <name evidence="1" type="ORF">SARC_13401</name>
</gene>
<dbReference type="Proteomes" id="UP000054560">
    <property type="component" value="Unassembled WGS sequence"/>
</dbReference>
<feature type="non-terminal residue" evidence="1">
    <location>
        <position position="1"/>
    </location>
</feature>
<organism evidence="1 2">
    <name type="scientific">Sphaeroforma arctica JP610</name>
    <dbReference type="NCBI Taxonomy" id="667725"/>
    <lineage>
        <taxon>Eukaryota</taxon>
        <taxon>Ichthyosporea</taxon>
        <taxon>Ichthyophonida</taxon>
        <taxon>Sphaeroforma</taxon>
    </lineage>
</organism>
<evidence type="ECO:0000313" key="1">
    <source>
        <dbReference type="EMBL" id="KNC74042.1"/>
    </source>
</evidence>
<dbReference type="AlphaFoldDB" id="A0A0L0FBC7"/>
<dbReference type="EMBL" id="KQ244837">
    <property type="protein sequence ID" value="KNC74042.1"/>
    <property type="molecule type" value="Genomic_DNA"/>
</dbReference>
<dbReference type="GeneID" id="25913905"/>
<sequence length="94" mass="10261">AQDRVLPWIGSISPPLQPQNPTGSADMTDIILYELRSQEVSHIHAILLPTPHLDQYVATEDAQYPDQVLATCNTHSSRTLEKASGVSRSSPLGQ</sequence>
<evidence type="ECO:0000313" key="2">
    <source>
        <dbReference type="Proteomes" id="UP000054560"/>
    </source>
</evidence>
<name>A0A0L0FBC7_9EUKA</name>
<protein>
    <submittedName>
        <fullName evidence="1">Uncharacterized protein</fullName>
    </submittedName>
</protein>
<accession>A0A0L0FBC7</accession>